<feature type="transmembrane region" description="Helical" evidence="7">
    <location>
        <begin position="6"/>
        <end position="39"/>
    </location>
</feature>
<dbReference type="InterPro" id="IPR003317">
    <property type="entry name" value="Cyt-d_oxidase_su2"/>
</dbReference>
<keyword evidence="6 7" id="KW-0472">Membrane</keyword>
<dbReference type="EMBL" id="SRIO01000013">
    <property type="protein sequence ID" value="TFZ81998.1"/>
    <property type="molecule type" value="Genomic_DNA"/>
</dbReference>
<dbReference type="GO" id="GO:0019646">
    <property type="term" value="P:aerobic electron transport chain"/>
    <property type="evidence" value="ECO:0007669"/>
    <property type="project" value="TreeGrafter"/>
</dbReference>
<evidence type="ECO:0000256" key="2">
    <source>
        <dbReference type="ARBA" id="ARBA00007543"/>
    </source>
</evidence>
<comment type="caution">
    <text evidence="8">The sequence shown here is derived from an EMBL/GenBank/DDBJ whole genome shotgun (WGS) entry which is preliminary data.</text>
</comment>
<dbReference type="PANTHER" id="PTHR43141:SF4">
    <property type="entry name" value="CYTOCHROME BD2 SUBUNIT II"/>
    <property type="match status" value="1"/>
</dbReference>
<dbReference type="GO" id="GO:0009055">
    <property type="term" value="F:electron transfer activity"/>
    <property type="evidence" value="ECO:0007669"/>
    <property type="project" value="TreeGrafter"/>
</dbReference>
<feature type="transmembrane region" description="Helical" evidence="7">
    <location>
        <begin position="302"/>
        <end position="320"/>
    </location>
</feature>
<dbReference type="NCBIfam" id="TIGR00203">
    <property type="entry name" value="cydB"/>
    <property type="match status" value="1"/>
</dbReference>
<name>A0A4Z0F8Y5_9GAMM</name>
<dbReference type="GO" id="GO:0005886">
    <property type="term" value="C:plasma membrane"/>
    <property type="evidence" value="ECO:0007669"/>
    <property type="project" value="UniProtKB-SubCell"/>
</dbReference>
<gene>
    <name evidence="8" type="primary">cydB</name>
    <name evidence="8" type="ORF">E4680_10090</name>
</gene>
<keyword evidence="5 7" id="KW-1133">Transmembrane helix</keyword>
<dbReference type="Proteomes" id="UP000297890">
    <property type="component" value="Unassembled WGS sequence"/>
</dbReference>
<evidence type="ECO:0000256" key="4">
    <source>
        <dbReference type="ARBA" id="ARBA00022692"/>
    </source>
</evidence>
<comment type="subcellular location">
    <subcellularLocation>
        <location evidence="1">Cell membrane</location>
        <topology evidence="1">Multi-pass membrane protein</topology>
    </subcellularLocation>
</comment>
<dbReference type="Pfam" id="PF02322">
    <property type="entry name" value="Cyt_bd_oxida_II"/>
    <property type="match status" value="1"/>
</dbReference>
<evidence type="ECO:0000256" key="3">
    <source>
        <dbReference type="ARBA" id="ARBA00022475"/>
    </source>
</evidence>
<feature type="transmembrane region" description="Helical" evidence="7">
    <location>
        <begin position="114"/>
        <end position="139"/>
    </location>
</feature>
<organism evidence="8 9">
    <name type="scientific">Candidatus Macondimonas diazotrophica</name>
    <dbReference type="NCBI Taxonomy" id="2305248"/>
    <lineage>
        <taxon>Bacteria</taxon>
        <taxon>Pseudomonadati</taxon>
        <taxon>Pseudomonadota</taxon>
        <taxon>Gammaproteobacteria</taxon>
        <taxon>Chromatiales</taxon>
        <taxon>Ectothiorhodospiraceae</taxon>
        <taxon>Candidatus Macondimonas</taxon>
    </lineage>
</organism>
<feature type="transmembrane region" description="Helical" evidence="7">
    <location>
        <begin position="261"/>
        <end position="282"/>
    </location>
</feature>
<proteinExistence type="inferred from homology"/>
<feature type="transmembrane region" description="Helical" evidence="7">
    <location>
        <begin position="84"/>
        <end position="102"/>
    </location>
</feature>
<evidence type="ECO:0000313" key="9">
    <source>
        <dbReference type="Proteomes" id="UP000297890"/>
    </source>
</evidence>
<keyword evidence="4 7" id="KW-0812">Transmembrane</keyword>
<evidence type="ECO:0000256" key="1">
    <source>
        <dbReference type="ARBA" id="ARBA00004651"/>
    </source>
</evidence>
<feature type="transmembrane region" description="Helical" evidence="7">
    <location>
        <begin position="198"/>
        <end position="219"/>
    </location>
</feature>
<dbReference type="GO" id="GO:0016682">
    <property type="term" value="F:oxidoreductase activity, acting on diphenols and related substances as donors, oxygen as acceptor"/>
    <property type="evidence" value="ECO:0007669"/>
    <property type="project" value="TreeGrafter"/>
</dbReference>
<accession>A0A4Z0F8Y5</accession>
<keyword evidence="9" id="KW-1185">Reference proteome</keyword>
<evidence type="ECO:0000256" key="7">
    <source>
        <dbReference type="SAM" id="Phobius"/>
    </source>
</evidence>
<evidence type="ECO:0000256" key="6">
    <source>
        <dbReference type="ARBA" id="ARBA00023136"/>
    </source>
</evidence>
<dbReference type="AlphaFoldDB" id="A0A4Z0F8Y5"/>
<evidence type="ECO:0000313" key="8">
    <source>
        <dbReference type="EMBL" id="TFZ81998.1"/>
    </source>
</evidence>
<dbReference type="OrthoDB" id="9776710at2"/>
<dbReference type="PANTHER" id="PTHR43141">
    <property type="entry name" value="CYTOCHROME BD2 SUBUNIT II"/>
    <property type="match status" value="1"/>
</dbReference>
<protein>
    <submittedName>
        <fullName evidence="8">Cytochrome d ubiquinol oxidase subunit II</fullName>
    </submittedName>
</protein>
<feature type="transmembrane region" description="Helical" evidence="7">
    <location>
        <begin position="159"/>
        <end position="182"/>
    </location>
</feature>
<keyword evidence="3" id="KW-1003">Cell membrane</keyword>
<dbReference type="RefSeq" id="WP_135282284.1">
    <property type="nucleotide sequence ID" value="NZ_SRIO01000013.1"/>
</dbReference>
<dbReference type="GO" id="GO:0070069">
    <property type="term" value="C:cytochrome complex"/>
    <property type="evidence" value="ECO:0007669"/>
    <property type="project" value="TreeGrafter"/>
</dbReference>
<comment type="similarity">
    <text evidence="2">Belongs to the cytochrome ubiquinol oxidase subunit 2 family.</text>
</comment>
<feature type="transmembrane region" description="Helical" evidence="7">
    <location>
        <begin position="231"/>
        <end position="249"/>
    </location>
</feature>
<evidence type="ECO:0000256" key="5">
    <source>
        <dbReference type="ARBA" id="ARBA00022989"/>
    </source>
</evidence>
<sequence>MDATVWIPLVWAGVLCLGLMLYVILDGFDLGIGILFPWGRTDQERDLMMNSIAPHWDGNETWLVLAGGGLFAAFPKAYGLLMTALYIPILFMLFALVFRGVAFEFRFKAERSRGVWDVAFNLGSVLAAFFQGAVLGAFIQGIEVTGDRFTGNVMDWLTPFSLMTGFALVCGYALLGACWLALKTEGDLQRWAFEAGQVLMFVVLAWIAMVSIATPLMSAEVARRWFSLPNLFWLLPIPLLTATVGWMLWRALRRHATRAPFVLTIILFGLGAFGLAVSLWPYTVPRAFTLWETAAPPASQGFLLIGAVALLPLILGYTAYNYWVFRGKVRPGAGYH</sequence>
<reference evidence="8 9" key="1">
    <citation type="journal article" date="2019" name="ISME J.">
        <title>Candidatus Macondimonas diazotrophica, a novel gammaproteobacterial genus dominating crude-oil-contaminated coastal sediments.</title>
        <authorList>
            <person name="Karthikeyan S."/>
            <person name="Konstantinidis K."/>
        </authorList>
    </citation>
    <scope>NUCLEOTIDE SEQUENCE [LARGE SCALE GENOMIC DNA]</scope>
    <source>
        <strain evidence="8 9">KTK01</strain>
    </source>
</reference>